<protein>
    <submittedName>
        <fullName evidence="1">Uncharacterized protein</fullName>
    </submittedName>
</protein>
<accession>A0A3M8CSV9</accession>
<name>A0A3M8CSV9_9BACL</name>
<evidence type="ECO:0000313" key="2">
    <source>
        <dbReference type="Proteomes" id="UP000281915"/>
    </source>
</evidence>
<dbReference type="Proteomes" id="UP000281915">
    <property type="component" value="Unassembled WGS sequence"/>
</dbReference>
<gene>
    <name evidence="1" type="ORF">EDM58_10920</name>
</gene>
<dbReference type="InterPro" id="IPR018679">
    <property type="entry name" value="DUF2161"/>
</dbReference>
<evidence type="ECO:0000313" key="1">
    <source>
        <dbReference type="EMBL" id="RNB78609.1"/>
    </source>
</evidence>
<reference evidence="1 2" key="1">
    <citation type="submission" date="2018-10" db="EMBL/GenBank/DDBJ databases">
        <title>Phylogenomics of Brevibacillus.</title>
        <authorList>
            <person name="Dunlap C."/>
        </authorList>
    </citation>
    <scope>NUCLEOTIDE SEQUENCE [LARGE SCALE GENOMIC DNA]</scope>
    <source>
        <strain evidence="1 2">JCM 15085</strain>
    </source>
</reference>
<comment type="caution">
    <text evidence="1">The sequence shown here is derived from an EMBL/GenBank/DDBJ whole genome shotgun (WGS) entry which is preliminary data.</text>
</comment>
<dbReference type="AlphaFoldDB" id="A0A3M8CSV9"/>
<sequence>MVSRRVNHKKNPEKMYEVDLYEPLVKHFTKQGYEVKGEVKHCDLTAVKDDELIIVEMKRHLSVELLVQATKRQRLTELVYIAVPKPKISLFSRKWKDICHLVRRLECGLLLVSLQQGGTVAEVFSPAPFDRAKSMQRSKQKRQRVLREIEGRHGDFNVGGSSQTKIMTAYKENCLQIAFWLDFLGPSAPKALRQSGTGEKTQAILQMNYDGWFEKIRRGIYGISEKGKQALKEYPELTEHYRQLAAERTRSNEGTPDITG</sequence>
<proteinExistence type="predicted"/>
<dbReference type="Pfam" id="PF09929">
    <property type="entry name" value="DUF2161"/>
    <property type="match status" value="1"/>
</dbReference>
<dbReference type="EMBL" id="RHHT01000023">
    <property type="protein sequence ID" value="RNB78609.1"/>
    <property type="molecule type" value="Genomic_DNA"/>
</dbReference>
<organism evidence="1 2">
    <name type="scientific">Brevibacillus panacihumi</name>
    <dbReference type="NCBI Taxonomy" id="497735"/>
    <lineage>
        <taxon>Bacteria</taxon>
        <taxon>Bacillati</taxon>
        <taxon>Bacillota</taxon>
        <taxon>Bacilli</taxon>
        <taxon>Bacillales</taxon>
        <taxon>Paenibacillaceae</taxon>
        <taxon>Brevibacillus</taxon>
    </lineage>
</organism>